<dbReference type="GO" id="GO:0005789">
    <property type="term" value="C:endoplasmic reticulum membrane"/>
    <property type="evidence" value="ECO:0007669"/>
    <property type="project" value="UniProtKB-SubCell"/>
</dbReference>
<dbReference type="GO" id="GO:0006882">
    <property type="term" value="P:intracellular zinc ion homeostasis"/>
    <property type="evidence" value="ECO:0007669"/>
    <property type="project" value="InterPro"/>
</dbReference>
<evidence type="ECO:0000256" key="9">
    <source>
        <dbReference type="SAM" id="MobiDB-lite"/>
    </source>
</evidence>
<evidence type="ECO:0000256" key="7">
    <source>
        <dbReference type="ARBA" id="ARBA00023136"/>
    </source>
</evidence>
<comment type="similarity">
    <text evidence="2 8">Belongs to the cation diffusion facilitator (CDF) transporter (TC 2.A.4) family. SLC30A subfamily.</text>
</comment>
<feature type="transmembrane region" description="Helical" evidence="8">
    <location>
        <begin position="244"/>
        <end position="263"/>
    </location>
</feature>
<keyword evidence="5 8" id="KW-1133">Transmembrane helix</keyword>
<dbReference type="PANTHER" id="PTHR45755">
    <property type="match status" value="1"/>
</dbReference>
<feature type="transmembrane region" description="Helical" evidence="8">
    <location>
        <begin position="438"/>
        <end position="461"/>
    </location>
</feature>
<keyword evidence="3 8" id="KW-0813">Transport</keyword>
<keyword evidence="6 8" id="KW-0406">Ion transport</keyword>
<dbReference type="Gene3D" id="1.20.1510.10">
    <property type="entry name" value="Cation efflux protein transmembrane domain"/>
    <property type="match status" value="1"/>
</dbReference>
<keyword evidence="8" id="KW-0256">Endoplasmic reticulum</keyword>
<proteinExistence type="inferred from homology"/>
<evidence type="ECO:0000256" key="2">
    <source>
        <dbReference type="ARBA" id="ARBA00008873"/>
    </source>
</evidence>
<keyword evidence="7 8" id="KW-0472">Membrane</keyword>
<comment type="caution">
    <text evidence="11">The sequence shown here is derived from an EMBL/GenBank/DDBJ whole genome shotgun (WGS) entry which is preliminary data.</text>
</comment>
<feature type="transmembrane region" description="Helical" evidence="8">
    <location>
        <begin position="275"/>
        <end position="293"/>
    </location>
</feature>
<feature type="compositionally biased region" description="Basic and acidic residues" evidence="9">
    <location>
        <begin position="162"/>
        <end position="193"/>
    </location>
</feature>
<keyword evidence="4 8" id="KW-0812">Transmembrane</keyword>
<dbReference type="NCBIfam" id="TIGR01297">
    <property type="entry name" value="CDF"/>
    <property type="match status" value="1"/>
</dbReference>
<evidence type="ECO:0000256" key="8">
    <source>
        <dbReference type="RuleBase" id="RU369017"/>
    </source>
</evidence>
<dbReference type="PANTHER" id="PTHR45755:SF4">
    <property type="entry name" value="ZINC TRANSPORTER 7"/>
    <property type="match status" value="1"/>
</dbReference>
<accession>A0A8K0T7H7</accession>
<protein>
    <recommendedName>
        <fullName evidence="8">Zinc transporter</fullName>
    </recommendedName>
</protein>
<comment type="subcellular location">
    <subcellularLocation>
        <location evidence="8">Endoplasmic reticulum membrane</location>
        <topology evidence="8">Multi-pass membrane protein</topology>
    </subcellularLocation>
    <subcellularLocation>
        <location evidence="1">Membrane</location>
        <topology evidence="1">Multi-pass membrane protein</topology>
    </subcellularLocation>
</comment>
<evidence type="ECO:0000256" key="3">
    <source>
        <dbReference type="ARBA" id="ARBA00022448"/>
    </source>
</evidence>
<evidence type="ECO:0000259" key="10">
    <source>
        <dbReference type="Pfam" id="PF01545"/>
    </source>
</evidence>
<evidence type="ECO:0000256" key="4">
    <source>
        <dbReference type="ARBA" id="ARBA00022692"/>
    </source>
</evidence>
<dbReference type="SUPFAM" id="SSF161111">
    <property type="entry name" value="Cation efflux protein transmembrane domain-like"/>
    <property type="match status" value="1"/>
</dbReference>
<feature type="transmembrane region" description="Helical" evidence="8">
    <location>
        <begin position="412"/>
        <end position="432"/>
    </location>
</feature>
<dbReference type="GO" id="GO:0005794">
    <property type="term" value="C:Golgi apparatus"/>
    <property type="evidence" value="ECO:0007669"/>
    <property type="project" value="TreeGrafter"/>
</dbReference>
<name>A0A8K0T7H7_9PEZI</name>
<dbReference type="FunFam" id="1.20.1510.10:FF:000014">
    <property type="entry name" value="Cation efflux protein/ zinc transporter"/>
    <property type="match status" value="1"/>
</dbReference>
<evidence type="ECO:0000313" key="12">
    <source>
        <dbReference type="Proteomes" id="UP000813385"/>
    </source>
</evidence>
<feature type="compositionally biased region" description="Low complexity" evidence="9">
    <location>
        <begin position="21"/>
        <end position="38"/>
    </location>
</feature>
<evidence type="ECO:0000313" key="11">
    <source>
        <dbReference type="EMBL" id="KAH7353471.1"/>
    </source>
</evidence>
<dbReference type="GO" id="GO:1904257">
    <property type="term" value="P:zinc ion import into Golgi lumen"/>
    <property type="evidence" value="ECO:0007669"/>
    <property type="project" value="TreeGrafter"/>
</dbReference>
<keyword evidence="12" id="KW-1185">Reference proteome</keyword>
<feature type="domain" description="Cation efflux protein transmembrane" evidence="10">
    <location>
        <begin position="244"/>
        <end position="469"/>
    </location>
</feature>
<comment type="function">
    <text evidence="8">Functions as a zinc transporter.</text>
</comment>
<dbReference type="GO" id="GO:0031410">
    <property type="term" value="C:cytoplasmic vesicle"/>
    <property type="evidence" value="ECO:0007669"/>
    <property type="project" value="TreeGrafter"/>
</dbReference>
<dbReference type="EMBL" id="JAGPXD010000005">
    <property type="protein sequence ID" value="KAH7353471.1"/>
    <property type="molecule type" value="Genomic_DNA"/>
</dbReference>
<feature type="transmembrane region" description="Helical" evidence="8">
    <location>
        <begin position="345"/>
        <end position="366"/>
    </location>
</feature>
<feature type="region of interest" description="Disordered" evidence="9">
    <location>
        <begin position="374"/>
        <end position="404"/>
    </location>
</feature>
<dbReference type="Proteomes" id="UP000813385">
    <property type="component" value="Unassembled WGS sequence"/>
</dbReference>
<feature type="compositionally biased region" description="Basic and acidic residues" evidence="9">
    <location>
        <begin position="127"/>
        <end position="154"/>
    </location>
</feature>
<evidence type="ECO:0000256" key="5">
    <source>
        <dbReference type="ARBA" id="ARBA00022989"/>
    </source>
</evidence>
<reference evidence="11" key="1">
    <citation type="journal article" date="2021" name="Nat. Commun.">
        <title>Genetic determinants of endophytism in the Arabidopsis root mycobiome.</title>
        <authorList>
            <person name="Mesny F."/>
            <person name="Miyauchi S."/>
            <person name="Thiergart T."/>
            <person name="Pickel B."/>
            <person name="Atanasova L."/>
            <person name="Karlsson M."/>
            <person name="Huettel B."/>
            <person name="Barry K.W."/>
            <person name="Haridas S."/>
            <person name="Chen C."/>
            <person name="Bauer D."/>
            <person name="Andreopoulos W."/>
            <person name="Pangilinan J."/>
            <person name="LaButti K."/>
            <person name="Riley R."/>
            <person name="Lipzen A."/>
            <person name="Clum A."/>
            <person name="Drula E."/>
            <person name="Henrissat B."/>
            <person name="Kohler A."/>
            <person name="Grigoriev I.V."/>
            <person name="Martin F.M."/>
            <person name="Hacquard S."/>
        </authorList>
    </citation>
    <scope>NUCLEOTIDE SEQUENCE</scope>
    <source>
        <strain evidence="11">MPI-CAGE-AT-0016</strain>
    </source>
</reference>
<gene>
    <name evidence="11" type="ORF">B0T11DRAFT_118029</name>
</gene>
<feature type="compositionally biased region" description="Low complexity" evidence="9">
    <location>
        <begin position="89"/>
        <end position="104"/>
    </location>
</feature>
<sequence length="578" mass="63106">MASTYALPSSALPHAHRQHMHPAANAHAHSHSPPSFNSIKSTMSGHAHGSSTSLSHAHSHDAHPNGYAHDRNDSYTSSNGYTYTHKQSDSLGSSSSVPQSKVVSRTASSHTLHARERPASMVLPDSWKTDVDRRHEPPHAGEKTRIEDDHDHHGHGPNGCSGDDHDHAHAHDHDHSHDHAHDHGHDHSHDHDHKHSHGANGHAHAHAHSHDHARPSLFSRILLRYSESVPFLHTILVEKDSRRIFYFLTLNFSFMGVQAFYAYATSSLGLLSDTVHMFFDCFALLVGLCAAVMSKWPPSEKYPYGLGKVETLSGFANGILLILLSVEIIGEAAERMVEGTPPKRLSELLTISVLGGLVNAVGLMGFGHHHHHGHDHGSSCPSSNKKDDDHKHSHAHGGHDHGHHHNENMEGIFLHVMADLMGSVAVVISTLLTMYTGWTWWDAVAGIAVSVLIAMAAWPLLKSSARNLLLGIPAGTEYNLRNTLAGIVQQRGVVGYSVPKFWVDDIQSAAGGRETLRGIVHVVAARGAGLEDVRDRVREYLLSQDMDITVQVEREGDAACWCGSGRLTSPVLLSPRAF</sequence>
<dbReference type="Pfam" id="PF01545">
    <property type="entry name" value="Cation_efflux"/>
    <property type="match status" value="1"/>
</dbReference>
<dbReference type="InterPro" id="IPR002524">
    <property type="entry name" value="Cation_efflux"/>
</dbReference>
<dbReference type="InterPro" id="IPR058533">
    <property type="entry name" value="Cation_efflux_TM"/>
</dbReference>
<feature type="compositionally biased region" description="Polar residues" evidence="9">
    <location>
        <begin position="74"/>
        <end position="85"/>
    </location>
</feature>
<dbReference type="AlphaFoldDB" id="A0A8K0T7H7"/>
<evidence type="ECO:0000256" key="6">
    <source>
        <dbReference type="ARBA" id="ARBA00023065"/>
    </source>
</evidence>
<dbReference type="InterPro" id="IPR045316">
    <property type="entry name" value="Msc2-like"/>
</dbReference>
<dbReference type="GO" id="GO:0005385">
    <property type="term" value="F:zinc ion transmembrane transporter activity"/>
    <property type="evidence" value="ECO:0007669"/>
    <property type="project" value="UniProtKB-UniRule"/>
</dbReference>
<feature type="transmembrane region" description="Helical" evidence="8">
    <location>
        <begin position="314"/>
        <end position="333"/>
    </location>
</feature>
<feature type="compositionally biased region" description="Basic and acidic residues" evidence="9">
    <location>
        <begin position="58"/>
        <end position="73"/>
    </location>
</feature>
<feature type="region of interest" description="Disordered" evidence="9">
    <location>
        <begin position="1"/>
        <end position="210"/>
    </location>
</feature>
<feature type="compositionally biased region" description="Basic and acidic residues" evidence="9">
    <location>
        <begin position="384"/>
        <end position="404"/>
    </location>
</feature>
<dbReference type="OrthoDB" id="78669at2759"/>
<evidence type="ECO:0000256" key="1">
    <source>
        <dbReference type="ARBA" id="ARBA00004141"/>
    </source>
</evidence>
<organism evidence="11 12">
    <name type="scientific">Plectosphaerella cucumerina</name>
    <dbReference type="NCBI Taxonomy" id="40658"/>
    <lineage>
        <taxon>Eukaryota</taxon>
        <taxon>Fungi</taxon>
        <taxon>Dikarya</taxon>
        <taxon>Ascomycota</taxon>
        <taxon>Pezizomycotina</taxon>
        <taxon>Sordariomycetes</taxon>
        <taxon>Hypocreomycetidae</taxon>
        <taxon>Glomerellales</taxon>
        <taxon>Plectosphaerellaceae</taxon>
        <taxon>Plectosphaerella</taxon>
    </lineage>
</organism>
<dbReference type="InterPro" id="IPR027469">
    <property type="entry name" value="Cation_efflux_TMD_sf"/>
</dbReference>
<feature type="compositionally biased region" description="Polar residues" evidence="9">
    <location>
        <begin position="39"/>
        <end position="56"/>
    </location>
</feature>
<feature type="compositionally biased region" description="Basic residues" evidence="9">
    <location>
        <begin position="194"/>
        <end position="207"/>
    </location>
</feature>